<accession>A0A4S4KT92</accession>
<feature type="region of interest" description="Disordered" evidence="1">
    <location>
        <begin position="1"/>
        <end position="83"/>
    </location>
</feature>
<organism evidence="2 3">
    <name type="scientific">Phellinidium pouzarii</name>
    <dbReference type="NCBI Taxonomy" id="167371"/>
    <lineage>
        <taxon>Eukaryota</taxon>
        <taxon>Fungi</taxon>
        <taxon>Dikarya</taxon>
        <taxon>Basidiomycota</taxon>
        <taxon>Agaricomycotina</taxon>
        <taxon>Agaricomycetes</taxon>
        <taxon>Hymenochaetales</taxon>
        <taxon>Hymenochaetaceae</taxon>
        <taxon>Phellinidium</taxon>
    </lineage>
</organism>
<feature type="compositionally biased region" description="Polar residues" evidence="1">
    <location>
        <begin position="29"/>
        <end position="53"/>
    </location>
</feature>
<evidence type="ECO:0000313" key="2">
    <source>
        <dbReference type="EMBL" id="THH01885.1"/>
    </source>
</evidence>
<feature type="compositionally biased region" description="Polar residues" evidence="1">
    <location>
        <begin position="1"/>
        <end position="21"/>
    </location>
</feature>
<feature type="compositionally biased region" description="Low complexity" evidence="1">
    <location>
        <begin position="62"/>
        <end position="77"/>
    </location>
</feature>
<sequence>MASSQHSTNTNAGMHPTNAQTGGPGALGAQQNNPGPVTRTGNNTAADHSNTGQHPPPPVHPARATNTNNANTTAAGGVPTGGN</sequence>
<keyword evidence="3" id="KW-1185">Reference proteome</keyword>
<evidence type="ECO:0000256" key="1">
    <source>
        <dbReference type="SAM" id="MobiDB-lite"/>
    </source>
</evidence>
<comment type="caution">
    <text evidence="2">The sequence shown here is derived from an EMBL/GenBank/DDBJ whole genome shotgun (WGS) entry which is preliminary data.</text>
</comment>
<dbReference type="EMBL" id="SGPK01000571">
    <property type="protein sequence ID" value="THH01885.1"/>
    <property type="molecule type" value="Genomic_DNA"/>
</dbReference>
<reference evidence="2 3" key="1">
    <citation type="submission" date="2019-02" db="EMBL/GenBank/DDBJ databases">
        <title>Genome sequencing of the rare red list fungi Phellinidium pouzarii.</title>
        <authorList>
            <person name="Buettner E."/>
            <person name="Kellner H."/>
        </authorList>
    </citation>
    <scope>NUCLEOTIDE SEQUENCE [LARGE SCALE GENOMIC DNA]</scope>
    <source>
        <strain evidence="2 3">DSM 108285</strain>
    </source>
</reference>
<dbReference type="AlphaFoldDB" id="A0A4S4KT92"/>
<gene>
    <name evidence="2" type="ORF">EW145_g6840</name>
</gene>
<evidence type="ECO:0000313" key="3">
    <source>
        <dbReference type="Proteomes" id="UP000308199"/>
    </source>
</evidence>
<name>A0A4S4KT92_9AGAM</name>
<proteinExistence type="predicted"/>
<protein>
    <submittedName>
        <fullName evidence="2">Uncharacterized protein</fullName>
    </submittedName>
</protein>
<feature type="non-terminal residue" evidence="2">
    <location>
        <position position="83"/>
    </location>
</feature>
<dbReference type="Proteomes" id="UP000308199">
    <property type="component" value="Unassembled WGS sequence"/>
</dbReference>